<dbReference type="AlphaFoldDB" id="A0A401FS38"/>
<gene>
    <name evidence="2" type="ORF">DENIS_0715</name>
</gene>
<evidence type="ECO:0000256" key="1">
    <source>
        <dbReference type="SAM" id="MobiDB-lite"/>
    </source>
</evidence>
<dbReference type="EMBL" id="BEXT01000001">
    <property type="protein sequence ID" value="GBC59774.1"/>
    <property type="molecule type" value="Genomic_DNA"/>
</dbReference>
<proteinExistence type="predicted"/>
<accession>A0A401FS38</accession>
<sequence length="132" mass="15580">MQFSNRLPTKTAMGALFFFILTGSGICAEGFRDYSLPSEKYFQSAPYMQQQYQPRPPAQVAPPVTRDAKPSSALPRMTIQQFEAKVLRLTNEQRRLLKVRYTAFRDKYRQENRQRESEEYQKLIDVLDRHIR</sequence>
<keyword evidence="3" id="KW-1185">Reference proteome</keyword>
<reference evidence="3" key="2">
    <citation type="submission" date="2019-01" db="EMBL/GenBank/DDBJ databases">
        <title>Genome sequence of Desulfonema ishimotonii strain Tokyo 01.</title>
        <authorList>
            <person name="Fukui M."/>
        </authorList>
    </citation>
    <scope>NUCLEOTIDE SEQUENCE [LARGE SCALE GENOMIC DNA]</scope>
    <source>
        <strain evidence="3">Tokyo 01</strain>
    </source>
</reference>
<evidence type="ECO:0000313" key="2">
    <source>
        <dbReference type="EMBL" id="GBC59774.1"/>
    </source>
</evidence>
<dbReference type="Proteomes" id="UP000288096">
    <property type="component" value="Unassembled WGS sequence"/>
</dbReference>
<organism evidence="2 3">
    <name type="scientific">Desulfonema ishimotonii</name>
    <dbReference type="NCBI Taxonomy" id="45657"/>
    <lineage>
        <taxon>Bacteria</taxon>
        <taxon>Pseudomonadati</taxon>
        <taxon>Thermodesulfobacteriota</taxon>
        <taxon>Desulfobacteria</taxon>
        <taxon>Desulfobacterales</taxon>
        <taxon>Desulfococcaceae</taxon>
        <taxon>Desulfonema</taxon>
    </lineage>
</organism>
<protein>
    <submittedName>
        <fullName evidence="2">Uncharacterized protein</fullName>
    </submittedName>
</protein>
<name>A0A401FS38_9BACT</name>
<comment type="caution">
    <text evidence="2">The sequence shown here is derived from an EMBL/GenBank/DDBJ whole genome shotgun (WGS) entry which is preliminary data.</text>
</comment>
<feature type="region of interest" description="Disordered" evidence="1">
    <location>
        <begin position="52"/>
        <end position="73"/>
    </location>
</feature>
<evidence type="ECO:0000313" key="3">
    <source>
        <dbReference type="Proteomes" id="UP000288096"/>
    </source>
</evidence>
<dbReference type="RefSeq" id="WP_124327257.1">
    <property type="nucleotide sequence ID" value="NZ_BEXT01000001.1"/>
</dbReference>
<reference evidence="3" key="1">
    <citation type="submission" date="2017-11" db="EMBL/GenBank/DDBJ databases">
        <authorList>
            <person name="Watanabe M."/>
            <person name="Kojima H."/>
        </authorList>
    </citation>
    <scope>NUCLEOTIDE SEQUENCE [LARGE SCALE GENOMIC DNA]</scope>
    <source>
        <strain evidence="3">Tokyo 01</strain>
    </source>
</reference>